<keyword evidence="9 12" id="KW-1133">Transmembrane helix</keyword>
<keyword evidence="6 12" id="KW-0812">Transmembrane</keyword>
<comment type="subcellular location">
    <subcellularLocation>
        <location evidence="12">Cell inner membrane</location>
    </subcellularLocation>
    <subcellularLocation>
        <location evidence="1">Cell membrane</location>
        <topology evidence="1">Multi-pass membrane protein</topology>
    </subcellularLocation>
</comment>
<dbReference type="AlphaFoldDB" id="A0A853I9Z9"/>
<dbReference type="Pfam" id="PF01654">
    <property type="entry name" value="Cyt_bd_oxida_I"/>
    <property type="match status" value="1"/>
</dbReference>
<evidence type="ECO:0000256" key="8">
    <source>
        <dbReference type="ARBA" id="ARBA00022982"/>
    </source>
</evidence>
<dbReference type="GO" id="GO:0070069">
    <property type="term" value="C:cytochrome complex"/>
    <property type="evidence" value="ECO:0007669"/>
    <property type="project" value="UniProtKB-UniRule"/>
</dbReference>
<evidence type="ECO:0000256" key="11">
    <source>
        <dbReference type="ARBA" id="ARBA00023136"/>
    </source>
</evidence>
<evidence type="ECO:0000256" key="2">
    <source>
        <dbReference type="ARBA" id="ARBA00009819"/>
    </source>
</evidence>
<evidence type="ECO:0000313" key="13">
    <source>
        <dbReference type="EMBL" id="NYZ66377.1"/>
    </source>
</evidence>
<evidence type="ECO:0000256" key="9">
    <source>
        <dbReference type="ARBA" id="ARBA00022989"/>
    </source>
</evidence>
<comment type="caution">
    <text evidence="13">The sequence shown here is derived from an EMBL/GenBank/DDBJ whole genome shotgun (WGS) entry which is preliminary data.</text>
</comment>
<keyword evidence="11 12" id="KW-0472">Membrane</keyword>
<proteinExistence type="inferred from homology"/>
<evidence type="ECO:0000256" key="4">
    <source>
        <dbReference type="ARBA" id="ARBA00022475"/>
    </source>
</evidence>
<dbReference type="PANTHER" id="PTHR30365">
    <property type="entry name" value="CYTOCHROME D UBIQUINOL OXIDASE"/>
    <property type="match status" value="1"/>
</dbReference>
<dbReference type="GO" id="GO:0046872">
    <property type="term" value="F:metal ion binding"/>
    <property type="evidence" value="ECO:0007669"/>
    <property type="project" value="UniProtKB-UniRule"/>
</dbReference>
<evidence type="ECO:0000256" key="1">
    <source>
        <dbReference type="ARBA" id="ARBA00004651"/>
    </source>
</evidence>
<keyword evidence="10 12" id="KW-0408">Iron</keyword>
<organism evidence="13 14">
    <name type="scientific">Spartinivicinus marinus</name>
    <dbReference type="NCBI Taxonomy" id="2994442"/>
    <lineage>
        <taxon>Bacteria</taxon>
        <taxon>Pseudomonadati</taxon>
        <taxon>Pseudomonadota</taxon>
        <taxon>Gammaproteobacteria</taxon>
        <taxon>Oceanospirillales</taxon>
        <taxon>Zooshikellaceae</taxon>
        <taxon>Spartinivicinus</taxon>
    </lineage>
</organism>
<dbReference type="PIRSF" id="PIRSF006446">
    <property type="entry name" value="Cyt_quinol_oxidase_1"/>
    <property type="match status" value="1"/>
</dbReference>
<dbReference type="InterPro" id="IPR002585">
    <property type="entry name" value="Cyt-d_ubiquinol_oxidase_su_1"/>
</dbReference>
<dbReference type="RefSeq" id="WP_180568405.1">
    <property type="nucleotide sequence ID" value="NZ_JACCKB010000013.1"/>
</dbReference>
<feature type="transmembrane region" description="Helical" evidence="12">
    <location>
        <begin position="318"/>
        <end position="342"/>
    </location>
</feature>
<feature type="transmembrane region" description="Helical" evidence="12">
    <location>
        <begin position="126"/>
        <end position="147"/>
    </location>
</feature>
<evidence type="ECO:0000256" key="3">
    <source>
        <dbReference type="ARBA" id="ARBA00022448"/>
    </source>
</evidence>
<feature type="transmembrane region" description="Helical" evidence="12">
    <location>
        <begin position="12"/>
        <end position="36"/>
    </location>
</feature>
<evidence type="ECO:0000313" key="14">
    <source>
        <dbReference type="Proteomes" id="UP000569732"/>
    </source>
</evidence>
<name>A0A853I9Z9_9GAMM</name>
<protein>
    <submittedName>
        <fullName evidence="13">Cytochrome ubiquinol oxidase subunit I</fullName>
    </submittedName>
</protein>
<feature type="transmembrane region" description="Helical" evidence="12">
    <location>
        <begin position="183"/>
        <end position="207"/>
    </location>
</feature>
<keyword evidence="5 12" id="KW-0349">Heme</keyword>
<evidence type="ECO:0000256" key="7">
    <source>
        <dbReference type="ARBA" id="ARBA00022723"/>
    </source>
</evidence>
<dbReference type="PANTHER" id="PTHR30365:SF14">
    <property type="entry name" value="CYTOCHROME BD MENAQUINOL OXIDASE SUBUNIT I-RELATED"/>
    <property type="match status" value="1"/>
</dbReference>
<evidence type="ECO:0000256" key="5">
    <source>
        <dbReference type="ARBA" id="ARBA00022617"/>
    </source>
</evidence>
<dbReference type="GO" id="GO:0009055">
    <property type="term" value="F:electron transfer activity"/>
    <property type="evidence" value="ECO:0007669"/>
    <property type="project" value="UniProtKB-UniRule"/>
</dbReference>
<dbReference type="GO" id="GO:0019646">
    <property type="term" value="P:aerobic electron transport chain"/>
    <property type="evidence" value="ECO:0007669"/>
    <property type="project" value="InterPro"/>
</dbReference>
<feature type="transmembrane region" description="Helical" evidence="12">
    <location>
        <begin position="404"/>
        <end position="425"/>
    </location>
</feature>
<keyword evidence="4 12" id="KW-1003">Cell membrane</keyword>
<keyword evidence="8 12" id="KW-0249">Electron transport</keyword>
<evidence type="ECO:0000256" key="6">
    <source>
        <dbReference type="ARBA" id="ARBA00022692"/>
    </source>
</evidence>
<sequence>MELDPALLSRIQFALTISFHIIFPTLSIGLACYIAIMEGLWLKLRQPIYLQQAKFWIKPFAITFGMGVVSGLVLSYQFGTNFNKFSEIASPVIGPLLNYEVLTAFFLEAGFLGIMLFGWNRVSEKIHFGASVIVAVGTILSAFWILAANSWMHTPAGVIIENDHILVTSWLKVIFNPSFPYRFAHMLIASFITTLVVIASVSSYYLLKKRHQPFAKKSLGIAVAGLVVLTPVQAMVGDLHGLNTLEHQPVKVAAMEGIWETEQGAGLRLFAIPDQAQTKNDFEIIIPKLASLILTHDINGTVQGLNAVPENERPPVAVVFYSFRLMLGIGVFLLIMAYLGLWLAKKGSLFTNTYYLKALKWSAPLGFIATLSGWYVVEVGRQPWLIQGLFRTSDLVTPLPAERILISLIGFVVVYTLLFGVYLYFFKKLIRQGPEVISAENSTDPVDSNTKQVKPA</sequence>
<comment type="similarity">
    <text evidence="2 12">Belongs to the cytochrome ubiquinol oxidase subunit 1 family.</text>
</comment>
<accession>A0A853I9Z9</accession>
<gene>
    <name evidence="13" type="ORF">H0A36_10175</name>
</gene>
<dbReference type="GO" id="GO:0020037">
    <property type="term" value="F:heme binding"/>
    <property type="evidence" value="ECO:0007669"/>
    <property type="project" value="TreeGrafter"/>
</dbReference>
<dbReference type="EMBL" id="JACCKB010000013">
    <property type="protein sequence ID" value="NYZ66377.1"/>
    <property type="molecule type" value="Genomic_DNA"/>
</dbReference>
<evidence type="ECO:0000256" key="10">
    <source>
        <dbReference type="ARBA" id="ARBA00023004"/>
    </source>
</evidence>
<feature type="transmembrane region" description="Helical" evidence="12">
    <location>
        <begin position="354"/>
        <end position="377"/>
    </location>
</feature>
<feature type="transmembrane region" description="Helical" evidence="12">
    <location>
        <begin position="219"/>
        <end position="236"/>
    </location>
</feature>
<keyword evidence="7 12" id="KW-0479">Metal-binding</keyword>
<feature type="transmembrane region" description="Helical" evidence="12">
    <location>
        <begin position="96"/>
        <end position="119"/>
    </location>
</feature>
<feature type="transmembrane region" description="Helical" evidence="12">
    <location>
        <begin position="56"/>
        <end position="76"/>
    </location>
</feature>
<keyword evidence="14" id="KW-1185">Reference proteome</keyword>
<keyword evidence="3 12" id="KW-0813">Transport</keyword>
<evidence type="ECO:0000256" key="12">
    <source>
        <dbReference type="PIRNR" id="PIRNR006446"/>
    </source>
</evidence>
<dbReference type="GO" id="GO:0005886">
    <property type="term" value="C:plasma membrane"/>
    <property type="evidence" value="ECO:0007669"/>
    <property type="project" value="UniProtKB-SubCell"/>
</dbReference>
<reference evidence="13 14" key="1">
    <citation type="submission" date="2020-07" db="EMBL/GenBank/DDBJ databases">
        <title>Endozoicomonas sp. nov., isolated from sediment.</title>
        <authorList>
            <person name="Gu T."/>
        </authorList>
    </citation>
    <scope>NUCLEOTIDE SEQUENCE [LARGE SCALE GENOMIC DNA]</scope>
    <source>
        <strain evidence="13 14">SM1973</strain>
    </source>
</reference>
<dbReference type="Proteomes" id="UP000569732">
    <property type="component" value="Unassembled WGS sequence"/>
</dbReference>
<dbReference type="GO" id="GO:0016682">
    <property type="term" value="F:oxidoreductase activity, acting on diphenols and related substances as donors, oxygen as acceptor"/>
    <property type="evidence" value="ECO:0007669"/>
    <property type="project" value="TreeGrafter"/>
</dbReference>